<dbReference type="PANTHER" id="PTHR34094">
    <property type="match status" value="1"/>
</dbReference>
<dbReference type="Gene3D" id="2.160.20.120">
    <property type="match status" value="1"/>
</dbReference>
<gene>
    <name evidence="2" type="ORF">HCN44_003202</name>
</gene>
<evidence type="ECO:0000313" key="3">
    <source>
        <dbReference type="Proteomes" id="UP000639338"/>
    </source>
</evidence>
<reference evidence="2 3" key="1">
    <citation type="submission" date="2020-08" db="EMBL/GenBank/DDBJ databases">
        <title>Aphidius gifuensis genome sequencing and assembly.</title>
        <authorList>
            <person name="Du Z."/>
        </authorList>
    </citation>
    <scope>NUCLEOTIDE SEQUENCE [LARGE SCALE GENOMIC DNA]</scope>
    <source>
        <strain evidence="2">YNYX2018</strain>
        <tissue evidence="2">Adults</tissue>
    </source>
</reference>
<keyword evidence="3" id="KW-1185">Reference proteome</keyword>
<protein>
    <recommendedName>
        <fullName evidence="1">DUF4097 domain-containing protein</fullName>
    </recommendedName>
</protein>
<evidence type="ECO:0000259" key="1">
    <source>
        <dbReference type="Pfam" id="PF13349"/>
    </source>
</evidence>
<dbReference type="InterPro" id="IPR025164">
    <property type="entry name" value="Toastrack_DUF4097"/>
</dbReference>
<dbReference type="PANTHER" id="PTHR34094:SF1">
    <property type="entry name" value="PROTEIN FAM185A"/>
    <property type="match status" value="1"/>
</dbReference>
<comment type="caution">
    <text evidence="2">The sequence shown here is derived from an EMBL/GenBank/DDBJ whole genome shotgun (WGS) entry which is preliminary data.</text>
</comment>
<dbReference type="OrthoDB" id="5984441at2759"/>
<feature type="domain" description="DUF4097" evidence="1">
    <location>
        <begin position="183"/>
        <end position="327"/>
    </location>
</feature>
<dbReference type="Proteomes" id="UP000639338">
    <property type="component" value="Unassembled WGS sequence"/>
</dbReference>
<organism evidence="2 3">
    <name type="scientific">Aphidius gifuensis</name>
    <name type="common">Parasitoid wasp</name>
    <dbReference type="NCBI Taxonomy" id="684658"/>
    <lineage>
        <taxon>Eukaryota</taxon>
        <taxon>Metazoa</taxon>
        <taxon>Ecdysozoa</taxon>
        <taxon>Arthropoda</taxon>
        <taxon>Hexapoda</taxon>
        <taxon>Insecta</taxon>
        <taxon>Pterygota</taxon>
        <taxon>Neoptera</taxon>
        <taxon>Endopterygota</taxon>
        <taxon>Hymenoptera</taxon>
        <taxon>Apocrita</taxon>
        <taxon>Ichneumonoidea</taxon>
        <taxon>Braconidae</taxon>
        <taxon>Aphidiinae</taxon>
        <taxon>Aphidius</taxon>
    </lineage>
</organism>
<proteinExistence type="predicted"/>
<name>A0A835CNU6_APHGI</name>
<dbReference type="EMBL" id="JACMRX010000006">
    <property type="protein sequence ID" value="KAF7987440.1"/>
    <property type="molecule type" value="Genomic_DNA"/>
</dbReference>
<dbReference type="AlphaFoldDB" id="A0A835CNU6"/>
<dbReference type="Pfam" id="PF13349">
    <property type="entry name" value="DUF4097"/>
    <property type="match status" value="1"/>
</dbReference>
<accession>A0A835CNU6</accession>
<evidence type="ECO:0000313" key="2">
    <source>
        <dbReference type="EMBL" id="KAF7987440.1"/>
    </source>
</evidence>
<sequence>MNLSRQLIVKWLSQKGVGIASASNKSLLRYSTNSKPFLTKNYVKKVEPFGKIFVDIPGDVEIKTTDPHKYSGENTLIVNVYSKNKETPDDIIKVNMSSDTCEIKSVQSDNILQGIKCSIQAPPRYDVEVKTTGEGNVDVTGMVSDIINVQTEFGNIYGSKLQGQTISLSSSEGGSVTLKNNIQGDIEINTAKNGTIDAEKCMGTKLDISTESGNVTIGSNYCEAATFTTADGKLNLNNLHMDSTVDISGTGTLNISCLDGSLRANIGEGDAVIQVARITGNSSVTSNGNILLKIPEDSENSISLQADNLNIDKTIDGQYSDDKKIFTIEKNDCKFDVKTEKNIQLTRASWMDGLNLQKRSG</sequence>